<keyword evidence="2" id="KW-1185">Reference proteome</keyword>
<proteinExistence type="predicted"/>
<dbReference type="EMBL" id="CP039965">
    <property type="protein sequence ID" value="QCO56750.1"/>
    <property type="molecule type" value="Genomic_DNA"/>
</dbReference>
<gene>
    <name evidence="1" type="ORF">EOK75_13090</name>
</gene>
<protein>
    <submittedName>
        <fullName evidence="1">Uncharacterized protein</fullName>
    </submittedName>
</protein>
<organism evidence="1 2">
    <name type="scientific">Pseudorhodobacter turbinis</name>
    <dbReference type="NCBI Taxonomy" id="2500533"/>
    <lineage>
        <taxon>Bacteria</taxon>
        <taxon>Pseudomonadati</taxon>
        <taxon>Pseudomonadota</taxon>
        <taxon>Alphaproteobacteria</taxon>
        <taxon>Rhodobacterales</taxon>
        <taxon>Paracoccaceae</taxon>
        <taxon>Pseudorhodobacter</taxon>
    </lineage>
</organism>
<sequence>MHLLQRGIVALAVYILAAVQHIPFKDIKYPTLKESIMAYISTAKPAGSLLNMAARPFQAVWNLLVLLAEANPRMKQVDKLSQETDEQLAARGTTRTKELQRLFGVHFHM</sequence>
<keyword evidence="1" id="KW-0614">Plasmid</keyword>
<accession>A0A4P8EHV9</accession>
<reference evidence="1 2" key="1">
    <citation type="submission" date="2019-05" db="EMBL/GenBank/DDBJ databases">
        <title>Pseudorhodobacter turbinis sp. nov., isolated from the gut of the Korean turban shell.</title>
        <authorList>
            <person name="Jeong Y.-S."/>
            <person name="Kang W.-R."/>
            <person name="Bae J.-W."/>
        </authorList>
    </citation>
    <scope>NUCLEOTIDE SEQUENCE [LARGE SCALE GENOMIC DNA]</scope>
    <source>
        <strain evidence="1 2">S12M18</strain>
        <plasmid evidence="1 2">unnamed1</plasmid>
    </source>
</reference>
<name>A0A4P8EHV9_9RHOB</name>
<evidence type="ECO:0000313" key="2">
    <source>
        <dbReference type="Proteomes" id="UP000298631"/>
    </source>
</evidence>
<dbReference type="KEGG" id="pseb:EOK75_13090"/>
<dbReference type="Proteomes" id="UP000298631">
    <property type="component" value="Plasmid unnamed1"/>
</dbReference>
<evidence type="ECO:0000313" key="1">
    <source>
        <dbReference type="EMBL" id="QCO56750.1"/>
    </source>
</evidence>
<geneLocation type="plasmid" evidence="1 2">
    <name>unnamed1</name>
</geneLocation>
<dbReference type="OrthoDB" id="7867799at2"/>
<dbReference type="AlphaFoldDB" id="A0A4P8EHV9"/>